<protein>
    <recommendedName>
        <fullName evidence="2">carnosine N-methyltransferase</fullName>
        <ecNumber evidence="2">2.1.1.22</ecNumber>
    </recommendedName>
</protein>
<dbReference type="OrthoDB" id="978at2759"/>
<keyword evidence="5" id="KW-0949">S-adenosyl-L-methionine</keyword>
<sequence>MQARARNAAALRVREQDMEKVQGTIKQFVRDWSEGGKSERDAIYVPIVQELQERFASVPAQERGRLNVLVPGSGLGRLAYEIAHAGFSCQGNEFSYYMLLASNFILNKTKHVSQFKVYPYIHSFSNISRSEDVLTSAMIPDVNPSDIPRGADFSMVAGDFLEVYGLEEENFGKDALTSSELLFF</sequence>
<evidence type="ECO:0000256" key="2">
    <source>
        <dbReference type="ARBA" id="ARBA00012003"/>
    </source>
</evidence>
<name>A0A9P6K985_9FUNG</name>
<dbReference type="GO" id="GO:0030735">
    <property type="term" value="F:carnosine N-methyltransferase activity"/>
    <property type="evidence" value="ECO:0007669"/>
    <property type="project" value="UniProtKB-EC"/>
</dbReference>
<comment type="similarity">
    <text evidence="1">Belongs to the carnosine N-methyltransferase family.</text>
</comment>
<comment type="caution">
    <text evidence="6">The sequence shown here is derived from an EMBL/GenBank/DDBJ whole genome shotgun (WGS) entry which is preliminary data.</text>
</comment>
<proteinExistence type="inferred from homology"/>
<dbReference type="EC" id="2.1.1.22" evidence="2"/>
<dbReference type="SMART" id="SM01296">
    <property type="entry name" value="N2227"/>
    <property type="match status" value="1"/>
</dbReference>
<keyword evidence="3" id="KW-0489">Methyltransferase</keyword>
<evidence type="ECO:0000313" key="7">
    <source>
        <dbReference type="Proteomes" id="UP000780801"/>
    </source>
</evidence>
<dbReference type="PANTHER" id="PTHR12303">
    <property type="entry name" value="CARNOSINE N-METHYLTRANSFERASE"/>
    <property type="match status" value="1"/>
</dbReference>
<keyword evidence="7" id="KW-1185">Reference proteome</keyword>
<dbReference type="PANTHER" id="PTHR12303:SF6">
    <property type="entry name" value="CARNOSINE N-METHYLTRANSFERASE"/>
    <property type="match status" value="1"/>
</dbReference>
<reference evidence="6" key="1">
    <citation type="journal article" date="2020" name="Fungal Divers.">
        <title>Resolving the Mortierellaceae phylogeny through synthesis of multi-gene phylogenetics and phylogenomics.</title>
        <authorList>
            <person name="Vandepol N."/>
            <person name="Liber J."/>
            <person name="Desiro A."/>
            <person name="Na H."/>
            <person name="Kennedy M."/>
            <person name="Barry K."/>
            <person name="Grigoriev I.V."/>
            <person name="Miller A.N."/>
            <person name="O'Donnell K."/>
            <person name="Stajich J.E."/>
            <person name="Bonito G."/>
        </authorList>
    </citation>
    <scope>NUCLEOTIDE SEQUENCE</scope>
    <source>
        <strain evidence="6">KOD1015</strain>
    </source>
</reference>
<evidence type="ECO:0000256" key="1">
    <source>
        <dbReference type="ARBA" id="ARBA00010086"/>
    </source>
</evidence>
<dbReference type="AlphaFoldDB" id="A0A9P6K985"/>
<evidence type="ECO:0000256" key="5">
    <source>
        <dbReference type="ARBA" id="ARBA00022691"/>
    </source>
</evidence>
<dbReference type="SUPFAM" id="SSF53335">
    <property type="entry name" value="S-adenosyl-L-methionine-dependent methyltransferases"/>
    <property type="match status" value="1"/>
</dbReference>
<organism evidence="6 7">
    <name type="scientific">Lunasporangiospora selenospora</name>
    <dbReference type="NCBI Taxonomy" id="979761"/>
    <lineage>
        <taxon>Eukaryota</taxon>
        <taxon>Fungi</taxon>
        <taxon>Fungi incertae sedis</taxon>
        <taxon>Mucoromycota</taxon>
        <taxon>Mortierellomycotina</taxon>
        <taxon>Mortierellomycetes</taxon>
        <taxon>Mortierellales</taxon>
        <taxon>Mortierellaceae</taxon>
        <taxon>Lunasporangiospora</taxon>
    </lineage>
</organism>
<dbReference type="GO" id="GO:0032259">
    <property type="term" value="P:methylation"/>
    <property type="evidence" value="ECO:0007669"/>
    <property type="project" value="UniProtKB-KW"/>
</dbReference>
<evidence type="ECO:0000256" key="3">
    <source>
        <dbReference type="ARBA" id="ARBA00022603"/>
    </source>
</evidence>
<gene>
    <name evidence="6" type="ORF">BGW38_009084</name>
</gene>
<dbReference type="Proteomes" id="UP000780801">
    <property type="component" value="Unassembled WGS sequence"/>
</dbReference>
<dbReference type="InterPro" id="IPR012901">
    <property type="entry name" value="CARME"/>
</dbReference>
<dbReference type="Pfam" id="PF07942">
    <property type="entry name" value="CARME"/>
    <property type="match status" value="1"/>
</dbReference>
<evidence type="ECO:0000256" key="4">
    <source>
        <dbReference type="ARBA" id="ARBA00022679"/>
    </source>
</evidence>
<keyword evidence="4" id="KW-0808">Transferase</keyword>
<dbReference type="InterPro" id="IPR029063">
    <property type="entry name" value="SAM-dependent_MTases_sf"/>
</dbReference>
<evidence type="ECO:0000313" key="6">
    <source>
        <dbReference type="EMBL" id="KAF9559623.1"/>
    </source>
</evidence>
<dbReference type="EMBL" id="JAABOA010006517">
    <property type="protein sequence ID" value="KAF9559623.1"/>
    <property type="molecule type" value="Genomic_DNA"/>
</dbReference>
<accession>A0A9P6K985</accession>